<dbReference type="Pfam" id="PF12728">
    <property type="entry name" value="HTH_17"/>
    <property type="match status" value="1"/>
</dbReference>
<dbReference type="EMBL" id="VSSQ01110341">
    <property type="protein sequence ID" value="MPN48223.1"/>
    <property type="molecule type" value="Genomic_DNA"/>
</dbReference>
<protein>
    <recommendedName>
        <fullName evidence="1">Helix-turn-helix domain-containing protein</fullName>
    </recommendedName>
</protein>
<feature type="domain" description="Helix-turn-helix" evidence="1">
    <location>
        <begin position="42"/>
        <end position="93"/>
    </location>
</feature>
<dbReference type="AlphaFoldDB" id="A0A645ILM0"/>
<comment type="caution">
    <text evidence="2">The sequence shown here is derived from an EMBL/GenBank/DDBJ whole genome shotgun (WGS) entry which is preliminary data.</text>
</comment>
<organism evidence="2">
    <name type="scientific">bioreactor metagenome</name>
    <dbReference type="NCBI Taxonomy" id="1076179"/>
    <lineage>
        <taxon>unclassified sequences</taxon>
        <taxon>metagenomes</taxon>
        <taxon>ecological metagenomes</taxon>
    </lineage>
</organism>
<gene>
    <name evidence="2" type="ORF">SDC9_195828</name>
</gene>
<reference evidence="2" key="1">
    <citation type="submission" date="2019-08" db="EMBL/GenBank/DDBJ databases">
        <authorList>
            <person name="Kucharzyk K."/>
            <person name="Murdoch R.W."/>
            <person name="Higgins S."/>
            <person name="Loffler F."/>
        </authorList>
    </citation>
    <scope>NUCLEOTIDE SEQUENCE</scope>
</reference>
<sequence length="96" mass="11137">MKIPEKIVDCIEMLLEPYPINFKEILTRYLSAAPGEEVEETWMTLKAAADFAKVSTWTMRRWCRKGVVSRKTSRARCGRILIDRSSLVKFLENLPC</sequence>
<dbReference type="InterPro" id="IPR041657">
    <property type="entry name" value="HTH_17"/>
</dbReference>
<dbReference type="InterPro" id="IPR009061">
    <property type="entry name" value="DNA-bd_dom_put_sf"/>
</dbReference>
<evidence type="ECO:0000259" key="1">
    <source>
        <dbReference type="Pfam" id="PF12728"/>
    </source>
</evidence>
<evidence type="ECO:0000313" key="2">
    <source>
        <dbReference type="EMBL" id="MPN48223.1"/>
    </source>
</evidence>
<name>A0A645ILM0_9ZZZZ</name>
<dbReference type="SUPFAM" id="SSF46955">
    <property type="entry name" value="Putative DNA-binding domain"/>
    <property type="match status" value="1"/>
</dbReference>
<proteinExistence type="predicted"/>
<accession>A0A645ILM0</accession>